<evidence type="ECO:0000313" key="3">
    <source>
        <dbReference type="Proteomes" id="UP001604336"/>
    </source>
</evidence>
<sequence>MGRRATSRPVGHQNNRPNPNRGNSFSMTYGAEAMSPVEIGLPSPRRLLFNDQANNESMSSLDLLSEKRDDSQTRLASYQRKMARYFNKKVKKKPSASGTSF</sequence>
<reference evidence="3" key="1">
    <citation type="submission" date="2024-07" db="EMBL/GenBank/DDBJ databases">
        <title>Two chromosome-level genome assemblies of Korean endemic species Abeliophyllum distichum and Forsythia ovata (Oleaceae).</title>
        <authorList>
            <person name="Jang H."/>
        </authorList>
    </citation>
    <scope>NUCLEOTIDE SEQUENCE [LARGE SCALE GENOMIC DNA]</scope>
</reference>
<accession>A0ABD1NQ43</accession>
<name>A0ABD1NQ43_9LAMI</name>
<gene>
    <name evidence="2" type="ORF">Adt_48761</name>
</gene>
<dbReference type="EMBL" id="JBFOLK010000581">
    <property type="protein sequence ID" value="KAL2453741.1"/>
    <property type="molecule type" value="Genomic_DNA"/>
</dbReference>
<organism evidence="2 3">
    <name type="scientific">Abeliophyllum distichum</name>
    <dbReference type="NCBI Taxonomy" id="126358"/>
    <lineage>
        <taxon>Eukaryota</taxon>
        <taxon>Viridiplantae</taxon>
        <taxon>Streptophyta</taxon>
        <taxon>Embryophyta</taxon>
        <taxon>Tracheophyta</taxon>
        <taxon>Spermatophyta</taxon>
        <taxon>Magnoliopsida</taxon>
        <taxon>eudicotyledons</taxon>
        <taxon>Gunneridae</taxon>
        <taxon>Pentapetalae</taxon>
        <taxon>asterids</taxon>
        <taxon>lamiids</taxon>
        <taxon>Lamiales</taxon>
        <taxon>Oleaceae</taxon>
        <taxon>Forsythieae</taxon>
        <taxon>Abeliophyllum</taxon>
    </lineage>
</organism>
<evidence type="ECO:0000256" key="1">
    <source>
        <dbReference type="SAM" id="MobiDB-lite"/>
    </source>
</evidence>
<dbReference type="AlphaFoldDB" id="A0ABD1NQ43"/>
<proteinExistence type="predicted"/>
<protein>
    <submittedName>
        <fullName evidence="2">Rve domain-containing protein</fullName>
    </submittedName>
</protein>
<feature type="compositionally biased region" description="Polar residues" evidence="1">
    <location>
        <begin position="12"/>
        <end position="27"/>
    </location>
</feature>
<feature type="region of interest" description="Disordered" evidence="1">
    <location>
        <begin position="1"/>
        <end position="29"/>
    </location>
</feature>
<dbReference type="Proteomes" id="UP001604336">
    <property type="component" value="Unassembled WGS sequence"/>
</dbReference>
<keyword evidence="3" id="KW-1185">Reference proteome</keyword>
<comment type="caution">
    <text evidence="2">The sequence shown here is derived from an EMBL/GenBank/DDBJ whole genome shotgun (WGS) entry which is preliminary data.</text>
</comment>
<evidence type="ECO:0000313" key="2">
    <source>
        <dbReference type="EMBL" id="KAL2453741.1"/>
    </source>
</evidence>